<proteinExistence type="predicted"/>
<evidence type="ECO:0000313" key="1">
    <source>
        <dbReference type="EMBL" id="DBA55992.1"/>
    </source>
</evidence>
<reference evidence="1" key="1">
    <citation type="journal article" date="2023" name="Microbiome">
        <title>Phages are unrecognized players in the ecology of the oral pathogen Porphyromonas gingivalis.</title>
        <authorList>
            <person name="Matrishin C.B."/>
            <person name="Haase E.M."/>
            <person name="Dewhirst F.E."/>
            <person name="Mark Welch J.L."/>
            <person name="Miranda-Sanchez F."/>
            <person name="Chen T."/>
            <person name="MacFarland D.C."/>
            <person name="Kauffman K.M."/>
        </authorList>
    </citation>
    <scope>NUCLEOTIDE SEQUENCE</scope>
</reference>
<reference evidence="1" key="2">
    <citation type="submission" date="2024-05" db="EMBL/GenBank/DDBJ databases">
        <authorList>
            <person name="Matrishin C.B."/>
            <person name="Kauffman K.M."/>
        </authorList>
    </citation>
    <scope>NUCLEOTIDE SEQUENCE</scope>
</reference>
<sequence>MNASVITFSTPGGEYAIPNRWQTLEEEHFLPTFSLLERWVGGKLSPIELQTLYVCTVLGVDHRKVFDAGGGENLYTIAGTIDFLLSYDSSEDRYQIRQPLFARQFLPRIRLCGEELVGYTVCTAGGMLSTDLQSIRFIDALDLLAAGTPDSLLSLTLTLYAGGVYSAESVHRRAGAMQARLTEDEARLVRAVAFQFGAFASYIFSLPRYELLKGRDRSSAEKSEYALGLEHTLYSLCSDGLGTASEVEGMPVLRFLETMRAKLIEGIRSMHEAGVKIFDIEEKTGVDVATISQIIH</sequence>
<organism evidence="1">
    <name type="scientific">Porphyromonas phage phage026a_KCOM2802</name>
    <dbReference type="NCBI Taxonomy" id="3154116"/>
    <lineage>
        <taxon>Viruses</taxon>
        <taxon>Duplodnaviria</taxon>
        <taxon>Heunggongvirae</taxon>
        <taxon>Uroviricota</taxon>
        <taxon>Caudoviricetes</taxon>
        <taxon>Nixviridae</taxon>
        <taxon>Excelsiorvirus</taxon>
        <taxon>Excelsiorvirus pging00S</taxon>
    </lineage>
</organism>
<protein>
    <submittedName>
        <fullName evidence="1">Uncharacterized protein</fullName>
    </submittedName>
</protein>
<name>A0AAT9J929_9CAUD</name>
<dbReference type="EMBL" id="BK068107">
    <property type="protein sequence ID" value="DBA55992.1"/>
    <property type="molecule type" value="Genomic_DNA"/>
</dbReference>
<accession>A0AAT9J929</accession>